<name>A0A914CKP6_9BILA</name>
<keyword evidence="8" id="KW-0812">Transmembrane</keyword>
<dbReference type="Proteomes" id="UP000887540">
    <property type="component" value="Unplaced"/>
</dbReference>
<protein>
    <recommendedName>
        <fullName evidence="6">Endoplasmic reticulum lectin 1</fullName>
    </recommendedName>
    <alternativeName>
        <fullName evidence="7">ER lectin</fullName>
    </alternativeName>
</protein>
<evidence type="ECO:0000256" key="7">
    <source>
        <dbReference type="ARBA" id="ARBA00041661"/>
    </source>
</evidence>
<evidence type="ECO:0000256" key="5">
    <source>
        <dbReference type="ARBA" id="ARBA00037585"/>
    </source>
</evidence>
<sequence>MVAPATSFLYEWIPESGFAPSLIYFLSTYLIKAIGTDPIVMDVINGAIAIGNQSITTSIAGTLPLALNRLLLTWKPNLYQFFFACLNFALSLHVAIKNFDDTYCSILDADISGNVKYVDSETKQPTNYSFVVNNTQTSEEFGFYPFLTYNASIDGHLEWQTGKSKAYSCSSSVLKFSNETTLHLKDLKVIAFSSLKNDIFPPTQGCKSLEKPNTEAGNRIPPKSENFGLDCYIRKMFDQPIPNHILSRWEPQLAKCANKVMQLSEHMFQQSQFDRVLTSACKETAYYYSQYCDTFNDEDSYLMCWLKNKNSSFAKPGCIDVVNSRISLIARNEKLLNRRFLFSQCKSELDFYDCAPNNSNSYIQPIDMLTCLVDGYYNYSKTKSVPSLFGSMDFEDYIKVDVMFKSSCQLEMRSSASRFFQEPRLTPNLMMDCAQVLNTCYELGLQKDIEIVHCLMFMVGANEKLNDQKKICVETLNKIAKINQVGIQPGFDERLAADCKAFSNECKDPSCIKRLITFDKYDPIKRQYIRYLKNYSDPCTQRTIEKIFYTLQNLPEDLVDGRLKTCSNRNGTYPNMYPIVYKENLTRKIDEYFGPNPFELLLPFYQVSTGFCNKQIYGSYQHEEAWKASFCPANFTHIILNPNLQREELKLNGKNFDKYKPSYKVKNGIVQPYFTVNHINGSICKANGLPRTTKVLHFCSPNSYYNLNTTRNYYDHYAMVNEPCETSPCNYEIEVYTYHLCRHPAFLPYLLKTTPIPSTPRPTLEIYEKEKEITWKRNPFTDTPKQTTGLPYWASTPEPVYRSNFEFKIPPWVGYFVFGVVMCGALLGFAIRNYMSRNKNRVLWPRAEGYNEVITT</sequence>
<evidence type="ECO:0000256" key="3">
    <source>
        <dbReference type="ARBA" id="ARBA00022824"/>
    </source>
</evidence>
<feature type="transmembrane region" description="Helical" evidence="8">
    <location>
        <begin position="812"/>
        <end position="831"/>
    </location>
</feature>
<dbReference type="GO" id="GO:0030968">
    <property type="term" value="P:endoplasmic reticulum unfolded protein response"/>
    <property type="evidence" value="ECO:0007669"/>
    <property type="project" value="InterPro"/>
</dbReference>
<evidence type="ECO:0000259" key="9">
    <source>
        <dbReference type="PROSITE" id="PS51914"/>
    </source>
</evidence>
<proteinExistence type="predicted"/>
<dbReference type="InterPro" id="IPR044865">
    <property type="entry name" value="MRH_dom"/>
</dbReference>
<dbReference type="GO" id="GO:0005788">
    <property type="term" value="C:endoplasmic reticulum lumen"/>
    <property type="evidence" value="ECO:0007669"/>
    <property type="project" value="TreeGrafter"/>
</dbReference>
<evidence type="ECO:0000256" key="2">
    <source>
        <dbReference type="ARBA" id="ARBA00022729"/>
    </source>
</evidence>
<keyword evidence="3" id="KW-0256">Endoplasmic reticulum</keyword>
<evidence type="ECO:0000256" key="1">
    <source>
        <dbReference type="ARBA" id="ARBA00004240"/>
    </source>
</evidence>
<keyword evidence="8" id="KW-0472">Membrane</keyword>
<keyword evidence="4" id="KW-1015">Disulfide bond</keyword>
<keyword evidence="10" id="KW-1185">Reference proteome</keyword>
<dbReference type="PANTHER" id="PTHR15414">
    <property type="entry name" value="OS-9-RELATED"/>
    <property type="match status" value="1"/>
</dbReference>
<comment type="subcellular location">
    <subcellularLocation>
        <location evidence="1">Endoplasmic reticulum</location>
    </subcellularLocation>
</comment>
<dbReference type="InterPro" id="IPR045149">
    <property type="entry name" value="OS-9-like"/>
</dbReference>
<evidence type="ECO:0000313" key="10">
    <source>
        <dbReference type="Proteomes" id="UP000887540"/>
    </source>
</evidence>
<dbReference type="PANTHER" id="PTHR15414:SF0">
    <property type="entry name" value="ENDOPLASMIC RETICULUM LECTIN 1"/>
    <property type="match status" value="1"/>
</dbReference>
<keyword evidence="2" id="KW-0732">Signal</keyword>
<dbReference type="InterPro" id="IPR009011">
    <property type="entry name" value="Man6P_isomerase_rcpt-bd_dom_sf"/>
</dbReference>
<comment type="function">
    <text evidence="5">Probable lectin that binds selectively to improperly folded lumenal proteins. May function in endoplasmic reticulum quality control and endoplasmic reticulum-associated degradation (ERAD) of both non-glycosylated proteins and glycoproteins.</text>
</comment>
<organism evidence="10 11">
    <name type="scientific">Acrobeloides nanus</name>
    <dbReference type="NCBI Taxonomy" id="290746"/>
    <lineage>
        <taxon>Eukaryota</taxon>
        <taxon>Metazoa</taxon>
        <taxon>Ecdysozoa</taxon>
        <taxon>Nematoda</taxon>
        <taxon>Chromadorea</taxon>
        <taxon>Rhabditida</taxon>
        <taxon>Tylenchina</taxon>
        <taxon>Cephalobomorpha</taxon>
        <taxon>Cephaloboidea</taxon>
        <taxon>Cephalobidae</taxon>
        <taxon>Acrobeloides</taxon>
    </lineage>
</organism>
<evidence type="ECO:0000256" key="6">
    <source>
        <dbReference type="ARBA" id="ARBA00041108"/>
    </source>
</evidence>
<reference evidence="11" key="1">
    <citation type="submission" date="2022-11" db="UniProtKB">
        <authorList>
            <consortium name="WormBaseParasite"/>
        </authorList>
    </citation>
    <scope>IDENTIFICATION</scope>
</reference>
<evidence type="ECO:0000313" key="11">
    <source>
        <dbReference type="WBParaSite" id="ACRNAN_scaffold1189.g13024.t1"/>
    </source>
</evidence>
<evidence type="ECO:0000256" key="4">
    <source>
        <dbReference type="ARBA" id="ARBA00023157"/>
    </source>
</evidence>
<feature type="domain" description="MRH" evidence="9">
    <location>
        <begin position="610"/>
        <end position="743"/>
    </location>
</feature>
<accession>A0A914CKP6</accession>
<dbReference type="PROSITE" id="PS51914">
    <property type="entry name" value="MRH"/>
    <property type="match status" value="1"/>
</dbReference>
<dbReference type="AlphaFoldDB" id="A0A914CKP6"/>
<dbReference type="Gene3D" id="2.70.130.10">
    <property type="entry name" value="Mannose-6-phosphate receptor binding domain"/>
    <property type="match status" value="1"/>
</dbReference>
<evidence type="ECO:0000256" key="8">
    <source>
        <dbReference type="SAM" id="Phobius"/>
    </source>
</evidence>
<dbReference type="GO" id="GO:0030970">
    <property type="term" value="P:retrograde protein transport, ER to cytosol"/>
    <property type="evidence" value="ECO:0007669"/>
    <property type="project" value="TreeGrafter"/>
</dbReference>
<dbReference type="WBParaSite" id="ACRNAN_scaffold1189.g13024.t1">
    <property type="protein sequence ID" value="ACRNAN_scaffold1189.g13024.t1"/>
    <property type="gene ID" value="ACRNAN_scaffold1189.g13024"/>
</dbReference>
<keyword evidence="8" id="KW-1133">Transmembrane helix</keyword>